<accession>A0AAW9R795</accession>
<dbReference type="PROSITE" id="PS00409">
    <property type="entry name" value="PROKAR_NTER_METHYL"/>
    <property type="match status" value="1"/>
</dbReference>
<dbReference type="Pfam" id="PF00114">
    <property type="entry name" value="Pilin"/>
    <property type="match status" value="1"/>
</dbReference>
<evidence type="ECO:0000256" key="2">
    <source>
        <dbReference type="ARBA" id="ARBA00022481"/>
    </source>
</evidence>
<evidence type="ECO:0000256" key="1">
    <source>
        <dbReference type="ARBA" id="ARBA00005233"/>
    </source>
</evidence>
<gene>
    <name evidence="5" type="ORF">WB794_11195</name>
</gene>
<dbReference type="InterPro" id="IPR012902">
    <property type="entry name" value="N_methyl_site"/>
</dbReference>
<evidence type="ECO:0000256" key="3">
    <source>
        <dbReference type="RuleBase" id="RU000389"/>
    </source>
</evidence>
<keyword evidence="4" id="KW-0472">Membrane</keyword>
<feature type="transmembrane region" description="Helical" evidence="4">
    <location>
        <begin position="12"/>
        <end position="33"/>
    </location>
</feature>
<protein>
    <submittedName>
        <fullName evidence="5">Pilin</fullName>
    </submittedName>
</protein>
<keyword evidence="4" id="KW-1133">Transmembrane helix</keyword>
<evidence type="ECO:0000256" key="4">
    <source>
        <dbReference type="SAM" id="Phobius"/>
    </source>
</evidence>
<dbReference type="NCBIfam" id="TIGR02532">
    <property type="entry name" value="IV_pilin_GFxxxE"/>
    <property type="match status" value="1"/>
</dbReference>
<dbReference type="PANTHER" id="PTHR30093:SF34">
    <property type="entry name" value="PREPILIN PEPTIDASE-DEPENDENT PROTEIN D"/>
    <property type="match status" value="1"/>
</dbReference>
<comment type="caution">
    <text evidence="5">The sequence shown here is derived from an EMBL/GenBank/DDBJ whole genome shotgun (WGS) entry which is preliminary data.</text>
</comment>
<dbReference type="Pfam" id="PF07963">
    <property type="entry name" value="N_methyl"/>
    <property type="match status" value="1"/>
</dbReference>
<dbReference type="AlphaFoldDB" id="A0AAW9R795"/>
<organism evidence="5 6">
    <name type="scientific">Denitratimonas tolerans</name>
    <dbReference type="NCBI Taxonomy" id="1338420"/>
    <lineage>
        <taxon>Bacteria</taxon>
        <taxon>Pseudomonadati</taxon>
        <taxon>Pseudomonadota</taxon>
        <taxon>Gammaproteobacteria</taxon>
        <taxon>Lysobacterales</taxon>
        <taxon>Lysobacteraceae</taxon>
        <taxon>Denitratimonas</taxon>
    </lineage>
</organism>
<dbReference type="Gene3D" id="3.30.700.10">
    <property type="entry name" value="Glycoprotein, Type 4 Pilin"/>
    <property type="match status" value="1"/>
</dbReference>
<keyword evidence="4" id="KW-0812">Transmembrane</keyword>
<evidence type="ECO:0000313" key="6">
    <source>
        <dbReference type="Proteomes" id="UP001364472"/>
    </source>
</evidence>
<keyword evidence="6" id="KW-1185">Reference proteome</keyword>
<dbReference type="InterPro" id="IPR045584">
    <property type="entry name" value="Pilin-like"/>
</dbReference>
<evidence type="ECO:0000313" key="5">
    <source>
        <dbReference type="EMBL" id="MEJ1250236.1"/>
    </source>
</evidence>
<dbReference type="GO" id="GO:0043107">
    <property type="term" value="P:type IV pilus-dependent motility"/>
    <property type="evidence" value="ECO:0007669"/>
    <property type="project" value="TreeGrafter"/>
</dbReference>
<dbReference type="RefSeq" id="WP_337335941.1">
    <property type="nucleotide sequence ID" value="NZ_JBBDHC010000017.1"/>
</dbReference>
<dbReference type="PANTHER" id="PTHR30093">
    <property type="entry name" value="GENERAL SECRETION PATHWAY PROTEIN G"/>
    <property type="match status" value="1"/>
</dbReference>
<dbReference type="GO" id="GO:0007155">
    <property type="term" value="P:cell adhesion"/>
    <property type="evidence" value="ECO:0007669"/>
    <property type="project" value="InterPro"/>
</dbReference>
<keyword evidence="2" id="KW-0488">Methylation</keyword>
<dbReference type="EMBL" id="JBBDHC010000017">
    <property type="protein sequence ID" value="MEJ1250236.1"/>
    <property type="molecule type" value="Genomic_DNA"/>
</dbReference>
<sequence length="177" mass="18006">MHKGRVEQGFTLIELMIVIAIIGILAAIALPAYQDYIVRTRVSEGLVLASPAKLAVTETIATRNSGPIVGYSGSGAALAGSYGYEFTPGSNVSSIAIAAIGNVQSIAANEGRITVTYAGSLATVLNTPIFLTPGSGSINTTTGLPGAPMVIGSPVVWGCTAGAVAAAFRYIPANCRY</sequence>
<dbReference type="Proteomes" id="UP001364472">
    <property type="component" value="Unassembled WGS sequence"/>
</dbReference>
<dbReference type="SUPFAM" id="SSF54523">
    <property type="entry name" value="Pili subunits"/>
    <property type="match status" value="1"/>
</dbReference>
<comment type="similarity">
    <text evidence="1 3">Belongs to the N-Me-Phe pilin family.</text>
</comment>
<reference evidence="5 6" key="1">
    <citation type="journal article" date="2016" name="Antonie Van Leeuwenhoek">
        <title>Denitratimonas tolerans gen. nov., sp. nov., a denitrifying bacterium isolated from a bioreactor for tannery wastewater treatment.</title>
        <authorList>
            <person name="Han S.I."/>
            <person name="Kim J.O."/>
            <person name="Lee Y.R."/>
            <person name="Ekpeghere K.I."/>
            <person name="Koh S.C."/>
            <person name="Whang K.S."/>
        </authorList>
    </citation>
    <scope>NUCLEOTIDE SEQUENCE [LARGE SCALE GENOMIC DNA]</scope>
    <source>
        <strain evidence="5 6">KACC 17565</strain>
    </source>
</reference>
<proteinExistence type="inferred from homology"/>
<dbReference type="InterPro" id="IPR001082">
    <property type="entry name" value="Pilin"/>
</dbReference>
<name>A0AAW9R795_9GAMM</name>
<keyword evidence="3" id="KW-0281">Fimbrium</keyword>
<dbReference type="GO" id="GO:0044096">
    <property type="term" value="C:type IV pilus"/>
    <property type="evidence" value="ECO:0007669"/>
    <property type="project" value="TreeGrafter"/>
</dbReference>